<dbReference type="Proteomes" id="UP000195062">
    <property type="component" value="Unassembled WGS sequence"/>
</dbReference>
<reference evidence="2 3" key="1">
    <citation type="submission" date="2016-08" db="EMBL/GenBank/DDBJ databases">
        <title>Genome sequence of Clavibacter michiganensis subsp. michiganensis strain CASJ007.</title>
        <authorList>
            <person name="Thapa S.P."/>
            <person name="Coaker G."/>
        </authorList>
    </citation>
    <scope>NUCLEOTIDE SEQUENCE [LARGE SCALE GENOMIC DNA]</scope>
    <source>
        <strain evidence="2">CASJ007</strain>
    </source>
</reference>
<dbReference type="InterPro" id="IPR036412">
    <property type="entry name" value="HAD-like_sf"/>
</dbReference>
<dbReference type="SUPFAM" id="SSF56784">
    <property type="entry name" value="HAD-like"/>
    <property type="match status" value="1"/>
</dbReference>
<evidence type="ECO:0000313" key="3">
    <source>
        <dbReference type="Proteomes" id="UP000195062"/>
    </source>
</evidence>
<proteinExistence type="predicted"/>
<evidence type="ECO:0000256" key="1">
    <source>
        <dbReference type="SAM" id="MobiDB-lite"/>
    </source>
</evidence>
<evidence type="ECO:0000313" key="2">
    <source>
        <dbReference type="EMBL" id="OUE03461.1"/>
    </source>
</evidence>
<dbReference type="AlphaFoldDB" id="A0A251XJ58"/>
<dbReference type="EMBL" id="MDHH01000001">
    <property type="protein sequence ID" value="OUE03461.1"/>
    <property type="molecule type" value="Genomic_DNA"/>
</dbReference>
<evidence type="ECO:0008006" key="4">
    <source>
        <dbReference type="Google" id="ProtNLM"/>
    </source>
</evidence>
<gene>
    <name evidence="2" type="ORF">CMMCAS07_00830</name>
</gene>
<name>A0A251XJ58_CLAMM</name>
<organism evidence="2 3">
    <name type="scientific">Clavibacter michiganensis subsp. michiganensis</name>
    <dbReference type="NCBI Taxonomy" id="33013"/>
    <lineage>
        <taxon>Bacteria</taxon>
        <taxon>Bacillati</taxon>
        <taxon>Actinomycetota</taxon>
        <taxon>Actinomycetes</taxon>
        <taxon>Micrococcales</taxon>
        <taxon>Microbacteriaceae</taxon>
        <taxon>Clavibacter</taxon>
    </lineage>
</organism>
<dbReference type="Gene3D" id="3.40.50.1000">
    <property type="entry name" value="HAD superfamily/HAD-like"/>
    <property type="match status" value="1"/>
</dbReference>
<sequence length="95" mass="9770">MDAVLDRVDPGPAAGLPAARLLSVGDLWVNDLEPAHARGFSTALVGPGSSDDARPTFRAATVADLYDDIDAWLDAVPSSPPAPTSAAPHGKQMHA</sequence>
<comment type="caution">
    <text evidence="2">The sequence shown here is derived from an EMBL/GenBank/DDBJ whole genome shotgun (WGS) entry which is preliminary data.</text>
</comment>
<keyword evidence="3" id="KW-1185">Reference proteome</keyword>
<feature type="region of interest" description="Disordered" evidence="1">
    <location>
        <begin position="76"/>
        <end position="95"/>
    </location>
</feature>
<dbReference type="InterPro" id="IPR023214">
    <property type="entry name" value="HAD_sf"/>
</dbReference>
<protein>
    <recommendedName>
        <fullName evidence="4">HAD family hydrolase</fullName>
    </recommendedName>
</protein>
<dbReference type="RefSeq" id="WP_153259275.1">
    <property type="nucleotide sequence ID" value="NZ_JAVDJN010000019.1"/>
</dbReference>
<accession>A0A251XJ58</accession>